<proteinExistence type="predicted"/>
<gene>
    <name evidence="3" type="ORF">GK047_00100</name>
</gene>
<dbReference type="Gene3D" id="3.40.50.2000">
    <property type="entry name" value="Glycogen Phosphorylase B"/>
    <property type="match status" value="1"/>
</dbReference>
<dbReference type="RefSeq" id="WP_163940031.1">
    <property type="nucleotide sequence ID" value="NZ_JAAIKC010000001.1"/>
</dbReference>
<feature type="domain" description="Spore protein YkvP N-terminal" evidence="1">
    <location>
        <begin position="10"/>
        <end position="107"/>
    </location>
</feature>
<feature type="domain" description="Spore protein YkvP/CgeB glycosyl transferase-like" evidence="2">
    <location>
        <begin position="169"/>
        <end position="308"/>
    </location>
</feature>
<comment type="caution">
    <text evidence="3">The sequence shown here is derived from an EMBL/GenBank/DDBJ whole genome shotgun (WGS) entry which is preliminary data.</text>
</comment>
<dbReference type="InterPro" id="IPR024542">
    <property type="entry name" value="YkvP_N"/>
</dbReference>
<dbReference type="Pfam" id="PF13524">
    <property type="entry name" value="Glyco_trans_1_2"/>
    <property type="match status" value="1"/>
</dbReference>
<evidence type="ECO:0000259" key="1">
    <source>
        <dbReference type="Pfam" id="PF12996"/>
    </source>
</evidence>
<accession>A0A6G3ZQE1</accession>
<evidence type="ECO:0000259" key="2">
    <source>
        <dbReference type="Pfam" id="PF13524"/>
    </source>
</evidence>
<sequence length="328" mass="38085">MKIIGLFGLDIFRYSLGWALESLGHRVYYLNEVSRELLEDAIQMFQPDIYMDMGWDYHHYPSNNELVRDVLREHGIYHVYFAEEDSLHFENWSKHYTQLVSPQFVLTRSRPCIPLYEELGFKVNYLDVGCNPEFHRAVSPDPDFICDVSVVANGQFGFEIFRRKSIKDLVLPLFNQSFRTELWGRQWDEAYQHFGVSPQPYMVRGLLPFHKTPKVYSSTKINLSIQSMDEQISNRTYDIMANGSFLLTSNTSAVRDILQPGVNCEVSDSPEETLEKVSFYLANEDARQRIASAGRIHAMEHLSYQRTLPPLLSQIEQDLKATGRYSNV</sequence>
<protein>
    <submittedName>
        <fullName evidence="3">Glycosyltransferase</fullName>
    </submittedName>
</protein>
<name>A0A6G3ZQE1_9BACL</name>
<dbReference type="Pfam" id="PF12996">
    <property type="entry name" value="DUF3880"/>
    <property type="match status" value="1"/>
</dbReference>
<dbReference type="EMBL" id="JAAIKC010000001">
    <property type="protein sequence ID" value="NEW04426.1"/>
    <property type="molecule type" value="Genomic_DNA"/>
</dbReference>
<dbReference type="SUPFAM" id="SSF53756">
    <property type="entry name" value="UDP-Glycosyltransferase/glycogen phosphorylase"/>
    <property type="match status" value="1"/>
</dbReference>
<reference evidence="3" key="1">
    <citation type="submission" date="2020-02" db="EMBL/GenBank/DDBJ databases">
        <authorList>
            <person name="Shen X.-R."/>
            <person name="Zhang Y.-X."/>
        </authorList>
    </citation>
    <scope>NUCLEOTIDE SEQUENCE</scope>
    <source>
        <strain evidence="3">SYP-B3998</strain>
    </source>
</reference>
<dbReference type="GO" id="GO:0016740">
    <property type="term" value="F:transferase activity"/>
    <property type="evidence" value="ECO:0007669"/>
    <property type="project" value="UniProtKB-KW"/>
</dbReference>
<keyword evidence="3" id="KW-0808">Transferase</keyword>
<organism evidence="3">
    <name type="scientific">Paenibacillus sp. SYP-B3998</name>
    <dbReference type="NCBI Taxonomy" id="2678564"/>
    <lineage>
        <taxon>Bacteria</taxon>
        <taxon>Bacillati</taxon>
        <taxon>Bacillota</taxon>
        <taxon>Bacilli</taxon>
        <taxon>Bacillales</taxon>
        <taxon>Paenibacillaceae</taxon>
        <taxon>Paenibacillus</taxon>
    </lineage>
</organism>
<dbReference type="InterPro" id="IPR055259">
    <property type="entry name" value="YkvP/CgeB_Glyco_trans-like"/>
</dbReference>
<dbReference type="AlphaFoldDB" id="A0A6G3ZQE1"/>
<evidence type="ECO:0000313" key="3">
    <source>
        <dbReference type="EMBL" id="NEW04426.1"/>
    </source>
</evidence>